<accession>Q6BNR5</accession>
<keyword evidence="3" id="KW-1185">Reference proteome</keyword>
<evidence type="ECO:0000313" key="2">
    <source>
        <dbReference type="EMBL" id="CAG88428.2"/>
    </source>
</evidence>
<dbReference type="RefSeq" id="XP_460155.2">
    <property type="nucleotide sequence ID" value="XM_460155.1"/>
</dbReference>
<dbReference type="VEuPathDB" id="FungiDB:DEHA2E19536g"/>
<feature type="compositionally biased region" description="Low complexity" evidence="1">
    <location>
        <begin position="238"/>
        <end position="250"/>
    </location>
</feature>
<dbReference type="EMBL" id="CR382137">
    <property type="protein sequence ID" value="CAG88428.2"/>
    <property type="molecule type" value="Genomic_DNA"/>
</dbReference>
<dbReference type="InterPro" id="IPR036322">
    <property type="entry name" value="WD40_repeat_dom_sf"/>
</dbReference>
<dbReference type="HOGENOM" id="CLU_009086_0_0_1"/>
<feature type="compositionally biased region" description="Acidic residues" evidence="1">
    <location>
        <begin position="207"/>
        <end position="230"/>
    </location>
</feature>
<dbReference type="InterPro" id="IPR014839">
    <property type="entry name" value="Crt10"/>
</dbReference>
<organism evidence="2 3">
    <name type="scientific">Debaryomyces hansenii (strain ATCC 36239 / CBS 767 / BCRC 21394 / JCM 1990 / NBRC 0083 / IGC 2968)</name>
    <name type="common">Yeast</name>
    <name type="synonym">Torulaspora hansenii</name>
    <dbReference type="NCBI Taxonomy" id="284592"/>
    <lineage>
        <taxon>Eukaryota</taxon>
        <taxon>Fungi</taxon>
        <taxon>Dikarya</taxon>
        <taxon>Ascomycota</taxon>
        <taxon>Saccharomycotina</taxon>
        <taxon>Pichiomycetes</taxon>
        <taxon>Debaryomycetaceae</taxon>
        <taxon>Debaryomyces</taxon>
    </lineage>
</organism>
<dbReference type="KEGG" id="dha:DEHA2E19536g"/>
<dbReference type="OMA" id="FRFDTKP"/>
<sequence length="918" mass="106143">MNEHDDRVLSSNDERFNRFLEYRGIKRVPKSTDQHDEETRSPRESRRSYNLFSGSDDESVVEANINAENHNLGIFDVDNIDIDMNDERVIDYFGLSRLEENPDADEFYTERRESFTSDEFNEVDLRIDENNDVCTSTVDKEIQYVAFNKFGDRRYGNNSKDRTKYEPIEPEAVNDKFPLNSQIAFLNWEAHDSTTRVEIASSNGLESNDEDNNNNDDDNYDNDDDDNYDNDNDKDGDNNINNNFKTVTNNQIDIDHDKEPISNKNQEYSRIRRICKTNGGIYDPHRSEFTAIEDSDPTKLVILPPAQKFRDSIQLEPLGVKKLMGLDNVRKYKNNISATISDSEGNNFLVTCANSDIVIFDFDSISQLPNHLPVFRFDTKPTFTSTTDRLISTWPYFPHTINFLKTDTWLGKQILGACLDDGTLMIWYVETITEQLTKFGLTKNNKVDNESELDNSYTDQNRFYGIKINPDFKLKMEASLWGLDFLSYEDDGGNMHNLIIASDNSQSIVLFYYHVQDERFYHIKSHQVLHNIPEVSFLSSHIQDEIHKIKVACASISGELIIFKFNFKLNDGPLDRDEYEYFRNEVIYYVDATMAQIESRRENRPSEEDLRETELRMKRFHRVLFNSPTVVSRVLLGEDCWTCKPISSNAFKQVQSVRAMTGDHRINEEQEIQHIMNESEILDFQYDPLKTSHLGLSARWQFFESPVLTLTTKLTENQDSTLESAKLTGVDDDYRRIHKGIDNFVCNQQQKYISKKKSLNGKSYWPLDEPSINMLAVSTSKKLGLFRADTLYCNSSTKKLFNLSIPFSDESKFSNRISITHIIPALSCFIAVTQQGLISIMRLCQHRGLFGMRQEHIFPNALSLALGSRGYRTIAGLAIRDMSLPKFPRYFIYVTYTDGIIVAYKLTVNNLQDLVLQV</sequence>
<feature type="compositionally biased region" description="Basic and acidic residues" evidence="1">
    <location>
        <begin position="27"/>
        <end position="47"/>
    </location>
</feature>
<feature type="region of interest" description="Disordered" evidence="1">
    <location>
        <begin position="27"/>
        <end position="51"/>
    </location>
</feature>
<dbReference type="OrthoDB" id="4068815at2759"/>
<protein>
    <submittedName>
        <fullName evidence="2">DEHA2E19536p</fullName>
    </submittedName>
</protein>
<gene>
    <name evidence="2" type="ordered locus">DEHA2E19536g</name>
</gene>
<evidence type="ECO:0000256" key="1">
    <source>
        <dbReference type="SAM" id="MobiDB-lite"/>
    </source>
</evidence>
<feature type="region of interest" description="Disordered" evidence="1">
    <location>
        <begin position="201"/>
        <end position="259"/>
    </location>
</feature>
<dbReference type="SUPFAM" id="SSF50978">
    <property type="entry name" value="WD40 repeat-like"/>
    <property type="match status" value="1"/>
</dbReference>
<dbReference type="InParanoid" id="Q6BNR5"/>
<dbReference type="Proteomes" id="UP000000599">
    <property type="component" value="Chromosome E"/>
</dbReference>
<proteinExistence type="predicted"/>
<dbReference type="eggNOG" id="ENOG502S3HW">
    <property type="taxonomic scope" value="Eukaryota"/>
</dbReference>
<evidence type="ECO:0000313" key="3">
    <source>
        <dbReference type="Proteomes" id="UP000000599"/>
    </source>
</evidence>
<dbReference type="Pfam" id="PF08728">
    <property type="entry name" value="CRT10"/>
    <property type="match status" value="2"/>
</dbReference>
<reference evidence="2 3" key="1">
    <citation type="journal article" date="2004" name="Nature">
        <title>Genome evolution in yeasts.</title>
        <authorList>
            <consortium name="Genolevures"/>
            <person name="Dujon B."/>
            <person name="Sherman D."/>
            <person name="Fischer G."/>
            <person name="Durrens P."/>
            <person name="Casaregola S."/>
            <person name="Lafontaine I."/>
            <person name="de Montigny J."/>
            <person name="Marck C."/>
            <person name="Neuveglise C."/>
            <person name="Talla E."/>
            <person name="Goffard N."/>
            <person name="Frangeul L."/>
            <person name="Aigle M."/>
            <person name="Anthouard V."/>
            <person name="Babour A."/>
            <person name="Barbe V."/>
            <person name="Barnay S."/>
            <person name="Blanchin S."/>
            <person name="Beckerich J.M."/>
            <person name="Beyne E."/>
            <person name="Bleykasten C."/>
            <person name="Boisrame A."/>
            <person name="Boyer J."/>
            <person name="Cattolico L."/>
            <person name="Confanioleri F."/>
            <person name="de Daruvar A."/>
            <person name="Despons L."/>
            <person name="Fabre E."/>
            <person name="Fairhead C."/>
            <person name="Ferry-Dumazet H."/>
            <person name="Groppi A."/>
            <person name="Hantraye F."/>
            <person name="Hennequin C."/>
            <person name="Jauniaux N."/>
            <person name="Joyet P."/>
            <person name="Kachouri R."/>
            <person name="Kerrest A."/>
            <person name="Koszul R."/>
            <person name="Lemaire M."/>
            <person name="Lesur I."/>
            <person name="Ma L."/>
            <person name="Muller H."/>
            <person name="Nicaud J.M."/>
            <person name="Nikolski M."/>
            <person name="Oztas S."/>
            <person name="Ozier-Kalogeropoulos O."/>
            <person name="Pellenz S."/>
            <person name="Potier S."/>
            <person name="Richard G.F."/>
            <person name="Straub M.L."/>
            <person name="Suleau A."/>
            <person name="Swennene D."/>
            <person name="Tekaia F."/>
            <person name="Wesolowski-Louvel M."/>
            <person name="Westhof E."/>
            <person name="Wirth B."/>
            <person name="Zeniou-Meyer M."/>
            <person name="Zivanovic I."/>
            <person name="Bolotin-Fukuhara M."/>
            <person name="Thierry A."/>
            <person name="Bouchier C."/>
            <person name="Caudron B."/>
            <person name="Scarpelli C."/>
            <person name="Gaillardin C."/>
            <person name="Weissenbach J."/>
            <person name="Wincker P."/>
            <person name="Souciet J.L."/>
        </authorList>
    </citation>
    <scope>NUCLEOTIDE SEQUENCE [LARGE SCALE GENOMIC DNA]</scope>
    <source>
        <strain evidence="3">ATCC 36239 / CBS 767 / BCRC 21394 / JCM 1990 / NBRC 0083 / IGC 2968</strain>
    </source>
</reference>
<dbReference type="STRING" id="284592.Q6BNR5"/>
<name>Q6BNR5_DEBHA</name>
<dbReference type="AlphaFoldDB" id="Q6BNR5"/>
<dbReference type="GeneID" id="2902696"/>